<evidence type="ECO:0000259" key="3">
    <source>
        <dbReference type="PROSITE" id="PS50048"/>
    </source>
</evidence>
<keyword evidence="5" id="KW-1185">Reference proteome</keyword>
<keyword evidence="1" id="KW-0539">Nucleus</keyword>
<name>A0ABP0CYG8_9PEZI</name>
<proteinExistence type="predicted"/>
<gene>
    <name evidence="4" type="ORF">SEUCBS140593_009759</name>
</gene>
<dbReference type="SMART" id="SM00066">
    <property type="entry name" value="GAL4"/>
    <property type="match status" value="1"/>
</dbReference>
<feature type="region of interest" description="Disordered" evidence="2">
    <location>
        <begin position="73"/>
        <end position="99"/>
    </location>
</feature>
<evidence type="ECO:0000256" key="1">
    <source>
        <dbReference type="ARBA" id="ARBA00023242"/>
    </source>
</evidence>
<feature type="domain" description="Zn(2)-C6 fungal-type" evidence="3">
    <location>
        <begin position="14"/>
        <end position="44"/>
    </location>
</feature>
<dbReference type="PROSITE" id="PS00463">
    <property type="entry name" value="ZN2_CY6_FUNGAL_1"/>
    <property type="match status" value="1"/>
</dbReference>
<accession>A0ABP0CYG8</accession>
<dbReference type="EMBL" id="CAWUHD010000170">
    <property type="protein sequence ID" value="CAK7236853.1"/>
    <property type="molecule type" value="Genomic_DNA"/>
</dbReference>
<dbReference type="InterPro" id="IPR053181">
    <property type="entry name" value="EcdB-like_regulator"/>
</dbReference>
<feature type="compositionally biased region" description="Low complexity" evidence="2">
    <location>
        <begin position="483"/>
        <end position="492"/>
    </location>
</feature>
<dbReference type="CDD" id="cd00067">
    <property type="entry name" value="GAL4"/>
    <property type="match status" value="1"/>
</dbReference>
<protein>
    <recommendedName>
        <fullName evidence="3">Zn(2)-C6 fungal-type domain-containing protein</fullName>
    </recommendedName>
</protein>
<organism evidence="4 5">
    <name type="scientific">Sporothrix eucalyptigena</name>
    <dbReference type="NCBI Taxonomy" id="1812306"/>
    <lineage>
        <taxon>Eukaryota</taxon>
        <taxon>Fungi</taxon>
        <taxon>Dikarya</taxon>
        <taxon>Ascomycota</taxon>
        <taxon>Pezizomycotina</taxon>
        <taxon>Sordariomycetes</taxon>
        <taxon>Sordariomycetidae</taxon>
        <taxon>Ophiostomatales</taxon>
        <taxon>Ophiostomataceae</taxon>
        <taxon>Sporothrix</taxon>
    </lineage>
</organism>
<dbReference type="InterPro" id="IPR036864">
    <property type="entry name" value="Zn2-C6_fun-type_DNA-bd_sf"/>
</dbReference>
<comment type="caution">
    <text evidence="4">The sequence shown here is derived from an EMBL/GenBank/DDBJ whole genome shotgun (WGS) entry which is preliminary data.</text>
</comment>
<dbReference type="SUPFAM" id="SSF57701">
    <property type="entry name" value="Zn2/Cys6 DNA-binding domain"/>
    <property type="match status" value="1"/>
</dbReference>
<dbReference type="Proteomes" id="UP001642482">
    <property type="component" value="Unassembled WGS sequence"/>
</dbReference>
<dbReference type="Pfam" id="PF00172">
    <property type="entry name" value="Zn_clus"/>
    <property type="match status" value="1"/>
</dbReference>
<evidence type="ECO:0000313" key="4">
    <source>
        <dbReference type="EMBL" id="CAK7236853.1"/>
    </source>
</evidence>
<evidence type="ECO:0000313" key="5">
    <source>
        <dbReference type="Proteomes" id="UP001642482"/>
    </source>
</evidence>
<dbReference type="InterPro" id="IPR001138">
    <property type="entry name" value="Zn2Cys6_DnaBD"/>
</dbReference>
<feature type="region of interest" description="Disordered" evidence="2">
    <location>
        <begin position="474"/>
        <end position="498"/>
    </location>
</feature>
<sequence>MTTPAARRSKASTACNTCRGRKTRCDGERPACSYCRSTGSDCVYRETTLNEQQTVLMMERLDRMELRLESLAQNKSPGRPSIWTTGGDEQMTPSLTSSSLSPFTQTPLFHTASSHKMLHYWPRINMAVTLLDGSSPLRYVEDTATGGVSPSHVGNDGLLTEVDVTAVQLCFATMHDTNRGLDYLLGQLLQRHTSILSLTPTSPTIQLAVCSCQLLLAITLASSSSHGQLSDSAFRQACPRIGELFFAPDDDDSVLFLIVAAHLFMTRAYPVGALKLIQAAGDRLGRSGRRQVHDPAWKERFDDSLKLHYLIESDILLTVDGLPSESAFQLLSHLPNKTMLTLREAETGYMNLSVAEIAQKKRAERLAEATLALTAIQNRVLARLYTIAQAYSQPSLLSLALSELKSELTRWFDDHLPLECHFPRDLGGALTIPRPPPVHDHFRYLRQKYYILEFLMCRPILYYIAHESVENMDGQLVPPPGPSGDTPTSTTSARSLDSSEGRPFWVYDACHRCLQCAALMVLEHDAERNTDEGQSPDSRPPLDWFEIHMLWGAALTMVLALVTPALAKFLPKHGHHGQTPFMDTRLLLANAEAALVQAAAVNCIPARCLAIFSNVQANLLGPNRVNTIASTSAPTTHTNGHMDMAPDDTSPASFMMI</sequence>
<evidence type="ECO:0000256" key="2">
    <source>
        <dbReference type="SAM" id="MobiDB-lite"/>
    </source>
</evidence>
<dbReference type="PROSITE" id="PS50048">
    <property type="entry name" value="ZN2_CY6_FUNGAL_2"/>
    <property type="match status" value="1"/>
</dbReference>
<dbReference type="PANTHER" id="PTHR47785">
    <property type="entry name" value="ZN(II)2CYS6 TRANSCRIPTION FACTOR (EUROFUNG)-RELATED-RELATED"/>
    <property type="match status" value="1"/>
</dbReference>
<reference evidence="4 5" key="1">
    <citation type="submission" date="2024-01" db="EMBL/GenBank/DDBJ databases">
        <authorList>
            <person name="Allen C."/>
            <person name="Tagirdzhanova G."/>
        </authorList>
    </citation>
    <scope>NUCLEOTIDE SEQUENCE [LARGE SCALE GENOMIC DNA]</scope>
</reference>
<dbReference type="Gene3D" id="4.10.240.10">
    <property type="entry name" value="Zn(2)-C6 fungal-type DNA-binding domain"/>
    <property type="match status" value="1"/>
</dbReference>